<dbReference type="KEGG" id="xla:108711332"/>
<feature type="domain" description="SEA" evidence="3">
    <location>
        <begin position="1486"/>
        <end position="1597"/>
    </location>
</feature>
<evidence type="ECO:0000313" key="4">
    <source>
        <dbReference type="Proteomes" id="UP000186698"/>
    </source>
</evidence>
<proteinExistence type="predicted"/>
<feature type="domain" description="SEA" evidence="3">
    <location>
        <begin position="1262"/>
        <end position="1382"/>
    </location>
</feature>
<dbReference type="RefSeq" id="XP_041442650.1">
    <property type="nucleotide sequence ID" value="XM_041586716.1"/>
</dbReference>
<keyword evidence="2" id="KW-0812">Transmembrane</keyword>
<feature type="compositionally biased region" description="Basic and acidic residues" evidence="1">
    <location>
        <begin position="1070"/>
        <end position="1079"/>
    </location>
</feature>
<dbReference type="SUPFAM" id="SSF82671">
    <property type="entry name" value="SEA domain"/>
    <property type="match status" value="2"/>
</dbReference>
<feature type="transmembrane region" description="Helical" evidence="2">
    <location>
        <begin position="1609"/>
        <end position="1632"/>
    </location>
</feature>
<dbReference type="GeneID" id="108711332"/>
<dbReference type="Pfam" id="PF01390">
    <property type="entry name" value="SEA"/>
    <property type="match status" value="1"/>
</dbReference>
<accession>A0A8J1MNM6</accession>
<evidence type="ECO:0000256" key="2">
    <source>
        <dbReference type="SAM" id="Phobius"/>
    </source>
</evidence>
<dbReference type="InterPro" id="IPR000082">
    <property type="entry name" value="SEA_dom"/>
</dbReference>
<dbReference type="Gene3D" id="3.30.70.960">
    <property type="entry name" value="SEA domain"/>
    <property type="match status" value="1"/>
</dbReference>
<feature type="region of interest" description="Disordered" evidence="1">
    <location>
        <begin position="1044"/>
        <end position="1079"/>
    </location>
</feature>
<keyword evidence="4" id="KW-1185">Reference proteome</keyword>
<name>A0A8J1MNM6_XENLA</name>
<keyword evidence="2" id="KW-1133">Transmembrane helix</keyword>
<feature type="compositionally biased region" description="Polar residues" evidence="1">
    <location>
        <begin position="1044"/>
        <end position="1069"/>
    </location>
</feature>
<reference evidence="5" key="1">
    <citation type="submission" date="2025-08" db="UniProtKB">
        <authorList>
            <consortium name="RefSeq"/>
        </authorList>
    </citation>
    <scope>IDENTIFICATION</scope>
    <source>
        <strain evidence="5">J_2021</strain>
        <tissue evidence="5">Erythrocytes</tissue>
    </source>
</reference>
<dbReference type="InterPro" id="IPR036364">
    <property type="entry name" value="SEA_dom_sf"/>
</dbReference>
<dbReference type="PROSITE" id="PS50024">
    <property type="entry name" value="SEA"/>
    <property type="match status" value="2"/>
</dbReference>
<evidence type="ECO:0000313" key="5">
    <source>
        <dbReference type="RefSeq" id="XP_041442650.1"/>
    </source>
</evidence>
<keyword evidence="2" id="KW-0472">Membrane</keyword>
<dbReference type="Proteomes" id="UP000186698">
    <property type="component" value="Chromosome 3L"/>
</dbReference>
<organism evidence="4 5">
    <name type="scientific">Xenopus laevis</name>
    <name type="common">African clawed frog</name>
    <dbReference type="NCBI Taxonomy" id="8355"/>
    <lineage>
        <taxon>Eukaryota</taxon>
        <taxon>Metazoa</taxon>
        <taxon>Chordata</taxon>
        <taxon>Craniata</taxon>
        <taxon>Vertebrata</taxon>
        <taxon>Euteleostomi</taxon>
        <taxon>Amphibia</taxon>
        <taxon>Batrachia</taxon>
        <taxon>Anura</taxon>
        <taxon>Pipoidea</taxon>
        <taxon>Pipidae</taxon>
        <taxon>Xenopodinae</taxon>
        <taxon>Xenopus</taxon>
        <taxon>Xenopus</taxon>
    </lineage>
</organism>
<evidence type="ECO:0000259" key="3">
    <source>
        <dbReference type="PROSITE" id="PS50024"/>
    </source>
</evidence>
<feature type="region of interest" description="Disordered" evidence="1">
    <location>
        <begin position="1189"/>
        <end position="1220"/>
    </location>
</feature>
<sequence length="1672" mass="182113">MGYRELLAWVVINACGLRIADKLNAMLDSCWKCVKQQANRWTVSGDRSRTCYLFRSLWWQCQFLLVFFLIVSSWAYKTRTPKSSLCYKMGNGRALLQMPAKLLLADEAQFYKNALSKPALNGKLRSIWTLFMNHKCKSPKISVNNQFPSASYTFPLANLIQYRGKRRFMRQIDSANSTPAPQKDSQSAINAMVDKIIGRKESSVPLTGGQKIVASDTDFVLGASEWQLGSLENINWLQKESYVFSDALFNDLSTDEEKPFATGTTGNQPLPLENEVRDTTTLSSLRMQSVLHSDATSVTVAVTEKDAETVAVTEKDAETVAVTGKDAETVAVTGKDAETVAVTGKDAETVAVTGKDAETVAVTPKDAETVAVTGKDAETVAVTPKDAESVAVTPKDAETVAVTPKDAETVAVTPKDAETVAVKPKDAETVAVTPKDAETVAVTPKDAETVAVTPKDAETVAVTPKDAETVAVTAKDAETVAVMEKDAETVAVMEKDAETVAVMEKDAETVAVTEKDAETVAVTEKDAETVAVTEKDAETVALTAKDAETVAVPEKDAKTVSQHSSQDYKISQTRLPITTDITMLSTPKSLLLAISGHTINSTETLLHKEETSESANVDTLTLAAGDNIPDIFFDMPDNMFVTPSNRPVSTSPLAGVLASTRSLGKTNKIIATHTDLMRVIQQTLNSANNSILPPIVATSSKVFGQKYIITSLPYLGTSNDSRFSLKVKDTSRLGTSPTSSAAVYSSIPTISYSGLITKQPLLLNMSPRSSYKPDRQTSVTEEVKPRTTFAKYISTLAPHVKTGKHSDLTTGSVTPDYTSYLGSSSKGLDSTPKLLKSQAWSTLKESPLKRTSSNIMTSATLSFSGHASDFHTPTLSPSPWPSVTVSSMKFASSTSSKLYNAGTKETKQFSTQMSSISDHLTRLHNTISVASTQITGQTKVYPGTLLGHSTFSYSMSHKVSSLLPDSNTAVSFIAKTLKPDTDSNNLTNTMTGITSTDPTVSLGGESVTGDMSFTATKNKESFNFTSSLATTESSTMFTQMFPISQNSTTTEKPTKQKWTSHTSHSTQDSARTETSAHVDWKAQTTPDSFTTPSYTFSVTGSFFDFAPDNDVTDITPNEWQSVSSAEGTQFGTVHIGFRDVKHHRQPTTPTPLTLTKSSTTSDKFSAMPLTSIPLTEKNTPVLKTISTVQRSPTTLPSKEKPRQIQDTTGCDFHGPQTAKPTIKTETLHPTRFSHITTSGSSLTFAKRAEPVSESELGTTAPSTVPRSLNFRLTSILYSNQLANVTSDEYKSLEREVKLVMNKIFTSAFPKEYIEFLIARFLNGSVQVEAYVLFDYQSPAPSSSDIVRAVVTDVLDRPSNFFRWNIELPTVESHGYTINNLEPESFPVSFLALRLGYIARSQTIVDSKQFLENLRQEIIKCVGATFPVGNFSISYVRDLRGDLEVRGNLYLNSKTNTDVQSLLQTLVTLGNKSVDLSSMTVDGYHMVLRVFPLSFQITNRQFVINMLDLSSSEFQDLSEELSAVVLSALSYTNPLQVIIREIMRGSLLFKGEVVYQLPAPGSREVLRAFLSSLSSDGILGSSSFKVDANSVQIGDSSPGPHFEYPSFPGFGVAIIVMCGLCILIFPILAIVCFKTKMLGHRKMATIQRRPDLDRQSRHFEMDNQAFRASIEQP</sequence>
<evidence type="ECO:0000256" key="1">
    <source>
        <dbReference type="SAM" id="MobiDB-lite"/>
    </source>
</evidence>
<gene>
    <name evidence="5" type="primary">LOC108711332</name>
</gene>
<protein>
    <submittedName>
        <fullName evidence="5">Mucin-3A isoform X1</fullName>
    </submittedName>
</protein>
<dbReference type="OrthoDB" id="10070537at2759"/>